<evidence type="ECO:0000259" key="1">
    <source>
        <dbReference type="Pfam" id="PF01548"/>
    </source>
</evidence>
<feature type="domain" description="Transposase IS116/IS110/IS902 C-terminal" evidence="2">
    <location>
        <begin position="235"/>
        <end position="302"/>
    </location>
</feature>
<dbReference type="InterPro" id="IPR003346">
    <property type="entry name" value="Transposase_20"/>
</dbReference>
<evidence type="ECO:0000313" key="3">
    <source>
        <dbReference type="EMBL" id="QUH31941.1"/>
    </source>
</evidence>
<dbReference type="PANTHER" id="PTHR33055">
    <property type="entry name" value="TRANSPOSASE FOR INSERTION SEQUENCE ELEMENT IS1111A"/>
    <property type="match status" value="1"/>
</dbReference>
<dbReference type="PANTHER" id="PTHR33055:SF15">
    <property type="entry name" value="TRANSPOSASE-RELATED"/>
    <property type="match status" value="1"/>
</dbReference>
<dbReference type="InterPro" id="IPR047650">
    <property type="entry name" value="Transpos_IS110"/>
</dbReference>
<feature type="domain" description="Transposase IS110-like N-terminal" evidence="1">
    <location>
        <begin position="2"/>
        <end position="134"/>
    </location>
</feature>
<dbReference type="EMBL" id="CP058561">
    <property type="protein sequence ID" value="QUH31941.1"/>
    <property type="molecule type" value="Genomic_DNA"/>
</dbReference>
<proteinExistence type="predicted"/>
<protein>
    <submittedName>
        <fullName evidence="3">IS110 family transposase</fullName>
    </submittedName>
</protein>
<accession>A0A8J8MFF6</accession>
<organism evidence="3 4">
    <name type="scientific">Vallitalea guaymasensis</name>
    <dbReference type="NCBI Taxonomy" id="1185412"/>
    <lineage>
        <taxon>Bacteria</taxon>
        <taxon>Bacillati</taxon>
        <taxon>Bacillota</taxon>
        <taxon>Clostridia</taxon>
        <taxon>Lachnospirales</taxon>
        <taxon>Vallitaleaceae</taxon>
        <taxon>Vallitalea</taxon>
    </lineage>
</organism>
<dbReference type="Pfam" id="PF01548">
    <property type="entry name" value="DEDD_Tnp_IS110"/>
    <property type="match status" value="1"/>
</dbReference>
<name>A0A8J8MFF6_9FIRM</name>
<dbReference type="Pfam" id="PF02371">
    <property type="entry name" value="Transposase_20"/>
    <property type="match status" value="1"/>
</dbReference>
<evidence type="ECO:0000259" key="2">
    <source>
        <dbReference type="Pfam" id="PF02371"/>
    </source>
</evidence>
<dbReference type="GO" id="GO:0004803">
    <property type="term" value="F:transposase activity"/>
    <property type="evidence" value="ECO:0007669"/>
    <property type="project" value="InterPro"/>
</dbReference>
<dbReference type="AlphaFoldDB" id="A0A8J8MFF6"/>
<gene>
    <name evidence="3" type="ORF">HYG85_06335</name>
</gene>
<reference evidence="3 4" key="1">
    <citation type="submission" date="2020-07" db="EMBL/GenBank/DDBJ databases">
        <title>Vallitalea guaymasensis genome.</title>
        <authorList>
            <person name="Postec A."/>
        </authorList>
    </citation>
    <scope>NUCLEOTIDE SEQUENCE [LARGE SCALE GENOMIC DNA]</scope>
    <source>
        <strain evidence="3 4">Ra1766G1</strain>
    </source>
</reference>
<dbReference type="Proteomes" id="UP000677305">
    <property type="component" value="Chromosome"/>
</dbReference>
<dbReference type="NCBIfam" id="NF033542">
    <property type="entry name" value="transpos_IS110"/>
    <property type="match status" value="1"/>
</dbReference>
<dbReference type="InterPro" id="IPR002525">
    <property type="entry name" value="Transp_IS110-like_N"/>
</dbReference>
<evidence type="ECO:0000313" key="4">
    <source>
        <dbReference type="Proteomes" id="UP000677305"/>
    </source>
</evidence>
<dbReference type="GO" id="GO:0006313">
    <property type="term" value="P:DNA transposition"/>
    <property type="evidence" value="ECO:0007669"/>
    <property type="project" value="InterPro"/>
</dbReference>
<keyword evidence="4" id="KW-1185">Reference proteome</keyword>
<sequence>MENSSVGFKKLHTEISSHTELFDNVHIGLEETGIYSSNIRDFLHSAGFNVYMINPVLTHHSRMAYSLRNTKTDKLDCLAICRYIMHNFTHLKPYISTLYTTSELKSLSRLRLDKLHTLAKAKMEFTRLLQITFPEFIKHFKQHSQWAMNLFSSYPAPAKIARMHLDTLESFIKIKGDRFSAAQLIKNLAKKTIGDTSITNSFLIESIIDDINHYNKQIAIIDKHLDALMADFDFITTIPGVGNVIGASIIGEIGDISRFSSPSQLLAFAGLDPSIYESGEFKGKRCRISKRGSKYLRTSILQLHVLRV</sequence>
<dbReference type="KEGG" id="vgu:HYG85_06335"/>
<dbReference type="GO" id="GO:0003677">
    <property type="term" value="F:DNA binding"/>
    <property type="evidence" value="ECO:0007669"/>
    <property type="project" value="InterPro"/>
</dbReference>
<dbReference type="RefSeq" id="WP_212693711.1">
    <property type="nucleotide sequence ID" value="NZ_CP058561.1"/>
</dbReference>